<organism evidence="4 5">
    <name type="scientific">Teichococcus aestuarii</name>
    <dbReference type="NCBI Taxonomy" id="568898"/>
    <lineage>
        <taxon>Bacteria</taxon>
        <taxon>Pseudomonadati</taxon>
        <taxon>Pseudomonadota</taxon>
        <taxon>Alphaproteobacteria</taxon>
        <taxon>Acetobacterales</taxon>
        <taxon>Roseomonadaceae</taxon>
        <taxon>Roseomonas</taxon>
    </lineage>
</organism>
<evidence type="ECO:0000256" key="2">
    <source>
        <dbReference type="ARBA" id="ARBA00013346"/>
    </source>
</evidence>
<name>A0A2U1UZS7_9PROT</name>
<dbReference type="EMBL" id="PDOA01000018">
    <property type="protein sequence ID" value="PWC27166.1"/>
    <property type="molecule type" value="Genomic_DNA"/>
</dbReference>
<dbReference type="GO" id="GO:0004719">
    <property type="term" value="F:protein-L-isoaspartate (D-aspartate) O-methyltransferase activity"/>
    <property type="evidence" value="ECO:0007669"/>
    <property type="project" value="InterPro"/>
</dbReference>
<keyword evidence="5" id="KW-1185">Reference proteome</keyword>
<accession>A0A2U1UZS7</accession>
<dbReference type="RefSeq" id="WP_109518651.1">
    <property type="nucleotide sequence ID" value="NZ_PDOA01000018.1"/>
</dbReference>
<comment type="caution">
    <text evidence="4">The sequence shown here is derived from an EMBL/GenBank/DDBJ whole genome shotgun (WGS) entry which is preliminary data.</text>
</comment>
<evidence type="ECO:0000313" key="4">
    <source>
        <dbReference type="EMBL" id="PWC27166.1"/>
    </source>
</evidence>
<dbReference type="AlphaFoldDB" id="A0A2U1UZS7"/>
<proteinExistence type="inferred from homology"/>
<dbReference type="GO" id="GO:0005737">
    <property type="term" value="C:cytoplasm"/>
    <property type="evidence" value="ECO:0007669"/>
    <property type="project" value="TreeGrafter"/>
</dbReference>
<dbReference type="InterPro" id="IPR029063">
    <property type="entry name" value="SAM-dependent_MTases_sf"/>
</dbReference>
<dbReference type="Pfam" id="PF01135">
    <property type="entry name" value="PCMT"/>
    <property type="match status" value="1"/>
</dbReference>
<gene>
    <name evidence="4" type="ORF">CR165_19630</name>
</gene>
<evidence type="ECO:0000256" key="3">
    <source>
        <dbReference type="ARBA" id="ARBA00030757"/>
    </source>
</evidence>
<dbReference type="SUPFAM" id="SSF53335">
    <property type="entry name" value="S-adenosyl-L-methionine-dependent methyltransferases"/>
    <property type="match status" value="1"/>
</dbReference>
<sequence>MDFAGARKWMVDGQLRPNKVTDPRILSAMSDLPRHRFVPPAQAPRAHADEDVPLGGGRVMIQPMMQARLMQLAQIRAEEQVLLLGAGSGYGAALAARLGARVTAVESAPALLALARDALAGLSVAPGSIRLIEGNAARGHAEGAPYDLILIEGQVPEIPPLLVEQLAEGGRVVAVQRRPGEAGAAVLGRRLGGSFSLTEAFDCGTAPLPDFQPQPGFVF</sequence>
<evidence type="ECO:0000256" key="1">
    <source>
        <dbReference type="ARBA" id="ARBA00005369"/>
    </source>
</evidence>
<reference evidence="5" key="1">
    <citation type="submission" date="2017-10" db="EMBL/GenBank/DDBJ databases">
        <authorList>
            <person name="Toshchakov S.V."/>
            <person name="Goeva M.A."/>
        </authorList>
    </citation>
    <scope>NUCLEOTIDE SEQUENCE [LARGE SCALE GENOMIC DNA]</scope>
    <source>
        <strain evidence="5">JR1/69-1-13</strain>
    </source>
</reference>
<protein>
    <recommendedName>
        <fullName evidence="2">Protein-L-isoaspartate O-methyltransferase</fullName>
    </recommendedName>
    <alternativeName>
        <fullName evidence="3">Protein L-isoaspartyl methyltransferase</fullName>
    </alternativeName>
</protein>
<dbReference type="Gene3D" id="3.40.50.150">
    <property type="entry name" value="Vaccinia Virus protein VP39"/>
    <property type="match status" value="1"/>
</dbReference>
<comment type="similarity">
    <text evidence="1">Belongs to the methyltransferase superfamily. L-isoaspartyl/D-aspartyl protein methyltransferase family.</text>
</comment>
<dbReference type="PANTHER" id="PTHR11579:SF18">
    <property type="entry name" value="PROTEIN-L-ISOASPARTATE O-METHYLTRANSFERASE"/>
    <property type="match status" value="1"/>
</dbReference>
<dbReference type="Proteomes" id="UP000245048">
    <property type="component" value="Unassembled WGS sequence"/>
</dbReference>
<dbReference type="PANTHER" id="PTHR11579">
    <property type="entry name" value="PROTEIN-L-ISOASPARTATE O-METHYLTRANSFERASE"/>
    <property type="match status" value="1"/>
</dbReference>
<dbReference type="OrthoDB" id="9798496at2"/>
<dbReference type="InterPro" id="IPR000682">
    <property type="entry name" value="PCMT"/>
</dbReference>
<keyword evidence="4" id="KW-0489">Methyltransferase</keyword>
<keyword evidence="4" id="KW-0808">Transferase</keyword>
<dbReference type="GO" id="GO:0032259">
    <property type="term" value="P:methylation"/>
    <property type="evidence" value="ECO:0007669"/>
    <property type="project" value="UniProtKB-KW"/>
</dbReference>
<evidence type="ECO:0000313" key="5">
    <source>
        <dbReference type="Proteomes" id="UP000245048"/>
    </source>
</evidence>